<name>A0ACC2LZV0_PERAE</name>
<accession>A0ACC2LZV0</accession>
<reference evidence="1 2" key="1">
    <citation type="journal article" date="2022" name="Hortic Res">
        <title>A haplotype resolved chromosomal level avocado genome allows analysis of novel avocado genes.</title>
        <authorList>
            <person name="Nath O."/>
            <person name="Fletcher S.J."/>
            <person name="Hayward A."/>
            <person name="Shaw L.M."/>
            <person name="Masouleh A.K."/>
            <person name="Furtado A."/>
            <person name="Henry R.J."/>
            <person name="Mitter N."/>
        </authorList>
    </citation>
    <scope>NUCLEOTIDE SEQUENCE [LARGE SCALE GENOMIC DNA]</scope>
    <source>
        <strain evidence="2">cv. Hass</strain>
    </source>
</reference>
<proteinExistence type="predicted"/>
<gene>
    <name evidence="1" type="ORF">MRB53_015614</name>
</gene>
<dbReference type="EMBL" id="CM056813">
    <property type="protein sequence ID" value="KAJ8638920.1"/>
    <property type="molecule type" value="Genomic_DNA"/>
</dbReference>
<comment type="caution">
    <text evidence="1">The sequence shown here is derived from an EMBL/GenBank/DDBJ whole genome shotgun (WGS) entry which is preliminary data.</text>
</comment>
<organism evidence="1 2">
    <name type="scientific">Persea americana</name>
    <name type="common">Avocado</name>
    <dbReference type="NCBI Taxonomy" id="3435"/>
    <lineage>
        <taxon>Eukaryota</taxon>
        <taxon>Viridiplantae</taxon>
        <taxon>Streptophyta</taxon>
        <taxon>Embryophyta</taxon>
        <taxon>Tracheophyta</taxon>
        <taxon>Spermatophyta</taxon>
        <taxon>Magnoliopsida</taxon>
        <taxon>Magnoliidae</taxon>
        <taxon>Laurales</taxon>
        <taxon>Lauraceae</taxon>
        <taxon>Persea</taxon>
    </lineage>
</organism>
<protein>
    <submittedName>
        <fullName evidence="1">Uncharacterized protein</fullName>
    </submittedName>
</protein>
<evidence type="ECO:0000313" key="2">
    <source>
        <dbReference type="Proteomes" id="UP001234297"/>
    </source>
</evidence>
<sequence length="165" mass="18544">MPPSVISSPPLPPLRPDPDLFSTQFPPSNHSAEHQVQLHHPLVQASYLVANKTWLDLFPDSKPIFPSDYPPSSLIAGQLTMKIPSIMIEPNRNSYAAIGRFFGKRTTVEWLTLQANSSWNLSKPCLISLTNKGHFLFRFSSKADKDLAISRSPYSLQNRKLHLLP</sequence>
<evidence type="ECO:0000313" key="1">
    <source>
        <dbReference type="EMBL" id="KAJ8638920.1"/>
    </source>
</evidence>
<dbReference type="Proteomes" id="UP001234297">
    <property type="component" value="Chromosome 5"/>
</dbReference>
<keyword evidence="2" id="KW-1185">Reference proteome</keyword>